<evidence type="ECO:0000313" key="4">
    <source>
        <dbReference type="Proteomes" id="UP000649617"/>
    </source>
</evidence>
<dbReference type="Proteomes" id="UP000649617">
    <property type="component" value="Unassembled WGS sequence"/>
</dbReference>
<feature type="transmembrane region" description="Helical" evidence="2">
    <location>
        <begin position="81"/>
        <end position="100"/>
    </location>
</feature>
<evidence type="ECO:0000256" key="2">
    <source>
        <dbReference type="SAM" id="Phobius"/>
    </source>
</evidence>
<dbReference type="InterPro" id="IPR029063">
    <property type="entry name" value="SAM-dependent_MTases_sf"/>
</dbReference>
<dbReference type="EMBL" id="CAJNIZ010022692">
    <property type="protein sequence ID" value="CAE7463514.1"/>
    <property type="molecule type" value="Genomic_DNA"/>
</dbReference>
<evidence type="ECO:0000256" key="1">
    <source>
        <dbReference type="SAM" id="MobiDB-lite"/>
    </source>
</evidence>
<dbReference type="OrthoDB" id="446659at2759"/>
<keyword evidence="2" id="KW-0812">Transmembrane</keyword>
<keyword evidence="2" id="KW-1133">Transmembrane helix</keyword>
<evidence type="ECO:0000313" key="3">
    <source>
        <dbReference type="EMBL" id="CAE7463514.1"/>
    </source>
</evidence>
<feature type="transmembrane region" description="Helical" evidence="2">
    <location>
        <begin position="33"/>
        <end position="52"/>
    </location>
</feature>
<proteinExistence type="predicted"/>
<reference evidence="3" key="1">
    <citation type="submission" date="2021-02" db="EMBL/GenBank/DDBJ databases">
        <authorList>
            <person name="Dougan E. K."/>
            <person name="Rhodes N."/>
            <person name="Thang M."/>
            <person name="Chan C."/>
        </authorList>
    </citation>
    <scope>NUCLEOTIDE SEQUENCE</scope>
</reference>
<dbReference type="Gene3D" id="3.40.50.150">
    <property type="entry name" value="Vaccinia Virus protein VP39"/>
    <property type="match status" value="1"/>
</dbReference>
<comment type="caution">
    <text evidence="3">The sequence shown here is derived from an EMBL/GenBank/DDBJ whole genome shotgun (WGS) entry which is preliminary data.</text>
</comment>
<dbReference type="AlphaFoldDB" id="A0A812S5B1"/>
<feature type="transmembrane region" description="Helical" evidence="2">
    <location>
        <begin position="472"/>
        <end position="491"/>
    </location>
</feature>
<gene>
    <name evidence="3" type="ORF">SPIL2461_LOCUS11607</name>
</gene>
<feature type="transmembrane region" description="Helical" evidence="2">
    <location>
        <begin position="543"/>
        <end position="560"/>
    </location>
</feature>
<name>A0A812S5B1_SYMPI</name>
<feature type="region of interest" description="Disordered" evidence="1">
    <location>
        <begin position="183"/>
        <end position="211"/>
    </location>
</feature>
<keyword evidence="4" id="KW-1185">Reference proteome</keyword>
<dbReference type="Pfam" id="PF13578">
    <property type="entry name" value="Methyltransf_24"/>
    <property type="match status" value="1"/>
</dbReference>
<dbReference type="SUPFAM" id="SSF53335">
    <property type="entry name" value="S-adenosyl-L-methionine-dependent methyltransferases"/>
    <property type="match status" value="1"/>
</dbReference>
<sequence>MGRPQYPLCSSMHGHLPGCAPIGGPGTVLCMNWFVLVAALGIWLSALAFWFAPRWKQKHLDATLAWKCNLQHLHPDERHELWAGLSYIGATVMSAIFLMWQSLLWTRMTHDTAGDICLDFYCVESSGFPPDATNKQELLAYFSGELYRLGLPPDGVEYISIGYKFTPDEAILVEHAIEKHLEEEDAHDPASPRNSPSNFEHSPARVGPLSKRAVTRSVGEAEIMELQAMTGEWSDSSDGEDSDPGGFWVQLLASVLCGTPFVCCDASVDPQTLFRHDLLEEELDLDRFPSSGLVFVVLKMEPVAVAFASAKVLPGLFRGTHEIRVTRCKSSPQTIVWSNFHVDSGMFWQRAVLSFFVLLATLVVWFGLYFPFYRLSMSVGSYNVTSDLAVGMSNFAGLFIVCGCELSHGRLTTPANVCLDFFVRPLVLDSQVCIMPDCTGCLAGEKVTAWGGGGQFKLTDNLVYLLFPSYVLLPYLVEPVATIAFSFYVAILRIKCDNRITPGQAEIAMMAPETDLKVPLADLICTTSTIISTFLLGPSMYHRFFFLLMVVFCAVAYAQYRVRVLRWDSACFQGTKSLHACQSAYWCFPLGLLAAAWEREWKRVPSTDVVTGLEPEVPSSQLSYSQALSQLGGKAGLADYLNTNPIEVLKSLNTPHRLIYYRPDKEYLQRRASKFTPGDTGFMMSMLTHMQKDATSVVPRSVWRHALCCAALSVPPPCAATDRAHVKQQGKEGRMELTCRGPEVLQLFLPKAVSMKQIHVAEGWDSSFSFDRCCSLTSVKRYADFRFDPPAKSHYELLHLERDNKPRLGPVQDDEALLLYGLVRALRPRTIVEFGTSNGFSALNWMHAISDCPDARVFSYDILPYPAARALEDSDPRFMFHQKSQADFEPADVDGRPVDVAFFDAGHLIEYSLKAFERLRPSLAANAIVAVHDTGLHVRDFGSGAPPEEEGQPFSEASCALRAGGPARCYRFRDCQGEADAQGFCVGRAHRPSERQFVAEVLKRWPDFRPLHIHSRRVFRHGLTLLQRGDLLGPDNPDGTF</sequence>
<accession>A0A812S5B1</accession>
<protein>
    <submittedName>
        <fullName evidence="3">Uncharacterized protein</fullName>
    </submittedName>
</protein>
<keyword evidence="2" id="KW-0472">Membrane</keyword>
<organism evidence="3 4">
    <name type="scientific">Symbiodinium pilosum</name>
    <name type="common">Dinoflagellate</name>
    <dbReference type="NCBI Taxonomy" id="2952"/>
    <lineage>
        <taxon>Eukaryota</taxon>
        <taxon>Sar</taxon>
        <taxon>Alveolata</taxon>
        <taxon>Dinophyceae</taxon>
        <taxon>Suessiales</taxon>
        <taxon>Symbiodiniaceae</taxon>
        <taxon>Symbiodinium</taxon>
    </lineage>
</organism>
<feature type="transmembrane region" description="Helical" evidence="2">
    <location>
        <begin position="351"/>
        <end position="372"/>
    </location>
</feature>